<name>M2ZZW1_STRM1</name>
<dbReference type="AlphaFoldDB" id="M2ZZW1"/>
<comment type="caution">
    <text evidence="2">The sequence shown here is derived from an EMBL/GenBank/DDBJ whole genome shotgun (WGS) entry which is preliminary data.</text>
</comment>
<reference evidence="2 3" key="1">
    <citation type="journal article" date="2013" name="Genome Announc.">
        <title>Whole-Genome Shotgun Assembly and Analysis of the Genome of Streptomyces mobaraensis DSM 40847, a Strain for Industrial Production of Microbial Transglutaminase.</title>
        <authorList>
            <person name="Yang H."/>
            <person name="He T."/>
            <person name="Wu W."/>
            <person name="Zhu W."/>
            <person name="Lu B."/>
            <person name="Sun W."/>
        </authorList>
    </citation>
    <scope>NUCLEOTIDE SEQUENCE [LARGE SCALE GENOMIC DNA]</scope>
    <source>
        <strain evidence="2 3">DSM 40847</strain>
    </source>
</reference>
<evidence type="ECO:0000259" key="1">
    <source>
        <dbReference type="Pfam" id="PF19631"/>
    </source>
</evidence>
<protein>
    <recommendedName>
        <fullName evidence="1">Trypsin-co-occurring domain-containing protein</fullName>
    </recommendedName>
</protein>
<evidence type="ECO:0000313" key="2">
    <source>
        <dbReference type="EMBL" id="EME98318.1"/>
    </source>
</evidence>
<proteinExistence type="predicted"/>
<dbReference type="eggNOG" id="ENOG50339UF">
    <property type="taxonomic scope" value="Bacteria"/>
</dbReference>
<dbReference type="Pfam" id="PF19631">
    <property type="entry name" value="Trypco2"/>
    <property type="match status" value="1"/>
</dbReference>
<dbReference type="Proteomes" id="UP000011740">
    <property type="component" value="Unassembled WGS sequence"/>
</dbReference>
<organism evidence="2 3">
    <name type="scientific">Streptomyces mobaraensis (strain ATCC 29032 / DSM 40847 / JCM 4168 / NBRC 13819 / NCIMB 11159 / IPCR 16-22)</name>
    <dbReference type="NCBI Taxonomy" id="1223523"/>
    <lineage>
        <taxon>Bacteria</taxon>
        <taxon>Bacillati</taxon>
        <taxon>Actinomycetota</taxon>
        <taxon>Actinomycetes</taxon>
        <taxon>Kitasatosporales</taxon>
        <taxon>Streptomycetaceae</taxon>
        <taxon>Streptomyces</taxon>
    </lineage>
</organism>
<dbReference type="RefSeq" id="WP_004949527.1">
    <property type="nucleotide sequence ID" value="NZ_AORZ01000081.1"/>
</dbReference>
<evidence type="ECO:0000313" key="3">
    <source>
        <dbReference type="Proteomes" id="UP000011740"/>
    </source>
</evidence>
<dbReference type="InterPro" id="IPR045608">
    <property type="entry name" value="Trypco2"/>
</dbReference>
<dbReference type="EMBL" id="AORZ01000081">
    <property type="protein sequence ID" value="EME98318.1"/>
    <property type="molecule type" value="Genomic_DNA"/>
</dbReference>
<gene>
    <name evidence="2" type="ORF">H340_21961</name>
</gene>
<feature type="domain" description="Trypsin-co-occurring" evidence="1">
    <location>
        <begin position="10"/>
        <end position="87"/>
    </location>
</feature>
<dbReference type="PATRIC" id="fig|1223523.3.peg.4473"/>
<sequence length="116" mass="12257">MTDASPFDGIELAEAVEAIRTGLTSAAATGEGKDLGFEVGDITMEFGIEMRRELKGSGKVRAWVVDAGTDATRGSSRTHKVTFTLTPKDMRTGTGWKVGNQRPGGVSHFGTVEPGQ</sequence>
<accession>M2ZZW1</accession>